<accession>A0A6A6BE48</accession>
<dbReference type="RefSeq" id="XP_033396910.1">
    <property type="nucleotide sequence ID" value="XM_033546526.1"/>
</dbReference>
<protein>
    <submittedName>
        <fullName evidence="2">Uncharacterized protein</fullName>
    </submittedName>
</protein>
<sequence>MDDSAPAPPHRSLAPGLQQAAYQNPLALWSSDSSGGLTERLAAHYSLPVVPHTRDGRDADQGDDDDGYLFDDTACPTLSSMAPGSRATQTLSMISQTQPSHRTTTTTASASDSISLLSYEAPPSLASTSVSSRPDSSVDTALASLVPGYDLLEEGPDAVLYAPTATSPETRLLPVYECSFDFLRCRQAYSAANVPDPERAWRTHVLSHFGGQPPPRSVRCPLCDNFEYTDQTPGRAWEKRMTHIAEHHRAGHTLATARPDFHLYQYLWQKRIIDDAELKELKGGSATVSGNGGGTFHRTQGSRVDERTRRRPLHPRR</sequence>
<dbReference type="EMBL" id="ML995487">
    <property type="protein sequence ID" value="KAF2141197.1"/>
    <property type="molecule type" value="Genomic_DNA"/>
</dbReference>
<evidence type="ECO:0000313" key="2">
    <source>
        <dbReference type="EMBL" id="KAF2141197.1"/>
    </source>
</evidence>
<name>A0A6A6BE48_9PEZI</name>
<dbReference type="Proteomes" id="UP000799438">
    <property type="component" value="Unassembled WGS sequence"/>
</dbReference>
<keyword evidence="3" id="KW-1185">Reference proteome</keyword>
<reference evidence="2" key="1">
    <citation type="journal article" date="2020" name="Stud. Mycol.">
        <title>101 Dothideomycetes genomes: a test case for predicting lifestyles and emergence of pathogens.</title>
        <authorList>
            <person name="Haridas S."/>
            <person name="Albert R."/>
            <person name="Binder M."/>
            <person name="Bloem J."/>
            <person name="Labutti K."/>
            <person name="Salamov A."/>
            <person name="Andreopoulos B."/>
            <person name="Baker S."/>
            <person name="Barry K."/>
            <person name="Bills G."/>
            <person name="Bluhm B."/>
            <person name="Cannon C."/>
            <person name="Castanera R."/>
            <person name="Culley D."/>
            <person name="Daum C."/>
            <person name="Ezra D."/>
            <person name="Gonzalez J."/>
            <person name="Henrissat B."/>
            <person name="Kuo A."/>
            <person name="Liang C."/>
            <person name="Lipzen A."/>
            <person name="Lutzoni F."/>
            <person name="Magnuson J."/>
            <person name="Mondo S."/>
            <person name="Nolan M."/>
            <person name="Ohm R."/>
            <person name="Pangilinan J."/>
            <person name="Park H.-J."/>
            <person name="Ramirez L."/>
            <person name="Alfaro M."/>
            <person name="Sun H."/>
            <person name="Tritt A."/>
            <person name="Yoshinaga Y."/>
            <person name="Zwiers L.-H."/>
            <person name="Turgeon B."/>
            <person name="Goodwin S."/>
            <person name="Spatafora J."/>
            <person name="Crous P."/>
            <person name="Grigoriev I."/>
        </authorList>
    </citation>
    <scope>NUCLEOTIDE SEQUENCE</scope>
    <source>
        <strain evidence="2">CBS 121167</strain>
    </source>
</reference>
<feature type="region of interest" description="Disordered" evidence="1">
    <location>
        <begin position="284"/>
        <end position="317"/>
    </location>
</feature>
<feature type="compositionally biased region" description="Polar residues" evidence="1">
    <location>
        <begin position="76"/>
        <end position="94"/>
    </location>
</feature>
<organism evidence="2 3">
    <name type="scientific">Aplosporella prunicola CBS 121167</name>
    <dbReference type="NCBI Taxonomy" id="1176127"/>
    <lineage>
        <taxon>Eukaryota</taxon>
        <taxon>Fungi</taxon>
        <taxon>Dikarya</taxon>
        <taxon>Ascomycota</taxon>
        <taxon>Pezizomycotina</taxon>
        <taxon>Dothideomycetes</taxon>
        <taxon>Dothideomycetes incertae sedis</taxon>
        <taxon>Botryosphaeriales</taxon>
        <taxon>Aplosporellaceae</taxon>
        <taxon>Aplosporella</taxon>
    </lineage>
</organism>
<gene>
    <name evidence="2" type="ORF">K452DRAFT_36270</name>
</gene>
<feature type="region of interest" description="Disordered" evidence="1">
    <location>
        <begin position="47"/>
        <end position="111"/>
    </location>
</feature>
<evidence type="ECO:0000256" key="1">
    <source>
        <dbReference type="SAM" id="MobiDB-lite"/>
    </source>
</evidence>
<dbReference type="GeneID" id="54304032"/>
<feature type="compositionally biased region" description="Low complexity" evidence="1">
    <location>
        <begin position="95"/>
        <end position="111"/>
    </location>
</feature>
<dbReference type="AlphaFoldDB" id="A0A6A6BE48"/>
<evidence type="ECO:0000313" key="3">
    <source>
        <dbReference type="Proteomes" id="UP000799438"/>
    </source>
</evidence>
<proteinExistence type="predicted"/>
<dbReference type="OrthoDB" id="409136at2759"/>